<reference evidence="3 4" key="1">
    <citation type="journal article" date="2021" name="bioRxiv">
        <title>The Gossypium anomalum genome as a resource for cotton improvement and evolutionary analysis of hybrid incompatibility.</title>
        <authorList>
            <person name="Grover C.E."/>
            <person name="Yuan D."/>
            <person name="Arick M.A."/>
            <person name="Miller E.R."/>
            <person name="Hu G."/>
            <person name="Peterson D.G."/>
            <person name="Wendel J.F."/>
            <person name="Udall J.A."/>
        </authorList>
    </citation>
    <scope>NUCLEOTIDE SEQUENCE [LARGE SCALE GENOMIC DNA]</scope>
    <source>
        <strain evidence="3">JFW-Udall</strain>
        <tissue evidence="3">Leaf</tissue>
    </source>
</reference>
<evidence type="ECO:0000313" key="3">
    <source>
        <dbReference type="EMBL" id="KAG8475293.1"/>
    </source>
</evidence>
<proteinExistence type="predicted"/>
<keyword evidence="1" id="KW-0812">Transmembrane</keyword>
<accession>A0A8J5XU47</accession>
<sequence length="413" mass="46753">MVMKIELNNLSLEEKEDSELQVPSELGVGVGVNYELCLVGKFLVEIPKLIEFRYADFWVVHDLPLNFALESLTGIMGNLMGKFLDYDTTSQCNYLNNYMSIRVHLNANDHLLRRKKLRKQEVILRKPHSIMNVCLLFAIYVGLLGIVKGTMSSWSSCRRPRFSKGDRRISVGGLALKLVNIGAMEEGGGALVDPNWKEVVLAEYDALLSNNTWTLVELPPDCKPIGCKWLLKVKKNPDGTVARFKPRLVGKCFSQVTGHDFRDTYNPFVKFSTVNVFLSLATYYGWNLRKIDINNVFLKGELSEDDLGSLEYFLGIEDKNLGQGLFLNQQKYAIDLLTNAAMINSQLVPTPMVVGRKLTKDDGALLHDSQHYRMLTLFLGDHKNNGLYPDQQMRPSIAASLTLLLKPFDFRFC</sequence>
<dbReference type="EMBL" id="JAHUZN010000012">
    <property type="protein sequence ID" value="KAG8475293.1"/>
    <property type="molecule type" value="Genomic_DNA"/>
</dbReference>
<evidence type="ECO:0000313" key="4">
    <source>
        <dbReference type="Proteomes" id="UP000701853"/>
    </source>
</evidence>
<dbReference type="AlphaFoldDB" id="A0A8J5XU47"/>
<evidence type="ECO:0000256" key="1">
    <source>
        <dbReference type="SAM" id="Phobius"/>
    </source>
</evidence>
<keyword evidence="1" id="KW-1133">Transmembrane helix</keyword>
<dbReference type="Proteomes" id="UP000701853">
    <property type="component" value="Chromosome 12"/>
</dbReference>
<dbReference type="InterPro" id="IPR013103">
    <property type="entry name" value="RVT_2"/>
</dbReference>
<dbReference type="Pfam" id="PF07727">
    <property type="entry name" value="RVT_2"/>
    <property type="match status" value="1"/>
</dbReference>
<organism evidence="3 4">
    <name type="scientific">Gossypium anomalum</name>
    <dbReference type="NCBI Taxonomy" id="47600"/>
    <lineage>
        <taxon>Eukaryota</taxon>
        <taxon>Viridiplantae</taxon>
        <taxon>Streptophyta</taxon>
        <taxon>Embryophyta</taxon>
        <taxon>Tracheophyta</taxon>
        <taxon>Spermatophyta</taxon>
        <taxon>Magnoliopsida</taxon>
        <taxon>eudicotyledons</taxon>
        <taxon>Gunneridae</taxon>
        <taxon>Pentapetalae</taxon>
        <taxon>rosids</taxon>
        <taxon>malvids</taxon>
        <taxon>Malvales</taxon>
        <taxon>Malvaceae</taxon>
        <taxon>Malvoideae</taxon>
        <taxon>Gossypium</taxon>
    </lineage>
</organism>
<protein>
    <recommendedName>
        <fullName evidence="2">Reverse transcriptase Ty1/copia-type domain-containing protein</fullName>
    </recommendedName>
</protein>
<comment type="caution">
    <text evidence="3">The sequence shown here is derived from an EMBL/GenBank/DDBJ whole genome shotgun (WGS) entry which is preliminary data.</text>
</comment>
<gene>
    <name evidence="3" type="ORF">CXB51_031952</name>
</gene>
<name>A0A8J5XU47_9ROSI</name>
<feature type="domain" description="Reverse transcriptase Ty1/copia-type" evidence="2">
    <location>
        <begin position="210"/>
        <end position="304"/>
    </location>
</feature>
<feature type="transmembrane region" description="Helical" evidence="1">
    <location>
        <begin position="129"/>
        <end position="147"/>
    </location>
</feature>
<keyword evidence="1" id="KW-0472">Membrane</keyword>
<keyword evidence="4" id="KW-1185">Reference proteome</keyword>
<evidence type="ECO:0000259" key="2">
    <source>
        <dbReference type="Pfam" id="PF07727"/>
    </source>
</evidence>
<dbReference type="OrthoDB" id="1002526at2759"/>